<dbReference type="EMBL" id="KN730757">
    <property type="protein sequence ID" value="KIH60670.1"/>
    <property type="molecule type" value="Genomic_DNA"/>
</dbReference>
<accession>A0A0C2GHK4</accession>
<feature type="domain" description="ABC transporter" evidence="2">
    <location>
        <begin position="58"/>
        <end position="93"/>
    </location>
</feature>
<protein>
    <recommendedName>
        <fullName evidence="2">ABC transporter domain-containing protein</fullName>
    </recommendedName>
</protein>
<dbReference type="SUPFAM" id="SSF52540">
    <property type="entry name" value="P-loop containing nucleoside triphosphate hydrolases"/>
    <property type="match status" value="1"/>
</dbReference>
<dbReference type="GO" id="GO:0016020">
    <property type="term" value="C:membrane"/>
    <property type="evidence" value="ECO:0007669"/>
    <property type="project" value="InterPro"/>
</dbReference>
<dbReference type="Pfam" id="PF00005">
    <property type="entry name" value="ABC_tran"/>
    <property type="match status" value="1"/>
</dbReference>
<dbReference type="GO" id="GO:0005319">
    <property type="term" value="F:lipid transporter activity"/>
    <property type="evidence" value="ECO:0007669"/>
    <property type="project" value="TreeGrafter"/>
</dbReference>
<organism evidence="3 4">
    <name type="scientific">Ancylostoma duodenale</name>
    <dbReference type="NCBI Taxonomy" id="51022"/>
    <lineage>
        <taxon>Eukaryota</taxon>
        <taxon>Metazoa</taxon>
        <taxon>Ecdysozoa</taxon>
        <taxon>Nematoda</taxon>
        <taxon>Chromadorea</taxon>
        <taxon>Rhabditida</taxon>
        <taxon>Rhabditina</taxon>
        <taxon>Rhabditomorpha</taxon>
        <taxon>Strongyloidea</taxon>
        <taxon>Ancylostomatidae</taxon>
        <taxon>Ancylostomatinae</taxon>
        <taxon>Ancylostoma</taxon>
    </lineage>
</organism>
<feature type="chain" id="PRO_5012587934" description="ABC transporter domain-containing protein" evidence="1">
    <location>
        <begin position="16"/>
        <end position="93"/>
    </location>
</feature>
<proteinExistence type="predicted"/>
<keyword evidence="1" id="KW-0732">Signal</keyword>
<reference evidence="3 4" key="1">
    <citation type="submission" date="2013-12" db="EMBL/GenBank/DDBJ databases">
        <title>Draft genome of the parsitic nematode Ancylostoma duodenale.</title>
        <authorList>
            <person name="Mitreva M."/>
        </authorList>
    </citation>
    <scope>NUCLEOTIDE SEQUENCE [LARGE SCALE GENOMIC DNA]</scope>
    <source>
        <strain evidence="3 4">Zhejiang</strain>
    </source>
</reference>
<dbReference type="Gene3D" id="3.40.50.300">
    <property type="entry name" value="P-loop containing nucleotide triphosphate hydrolases"/>
    <property type="match status" value="1"/>
</dbReference>
<evidence type="ECO:0000313" key="3">
    <source>
        <dbReference type="EMBL" id="KIH60670.1"/>
    </source>
</evidence>
<dbReference type="InterPro" id="IPR027417">
    <property type="entry name" value="P-loop_NTPase"/>
</dbReference>
<keyword evidence="4" id="KW-1185">Reference proteome</keyword>
<dbReference type="GO" id="GO:0016887">
    <property type="term" value="F:ATP hydrolysis activity"/>
    <property type="evidence" value="ECO:0007669"/>
    <property type="project" value="InterPro"/>
</dbReference>
<dbReference type="GO" id="GO:0140359">
    <property type="term" value="F:ABC-type transporter activity"/>
    <property type="evidence" value="ECO:0007669"/>
    <property type="project" value="InterPro"/>
</dbReference>
<dbReference type="OrthoDB" id="8061355at2759"/>
<dbReference type="AlphaFoldDB" id="A0A0C2GHK4"/>
<evidence type="ECO:0000256" key="1">
    <source>
        <dbReference type="SAM" id="SignalP"/>
    </source>
</evidence>
<dbReference type="GO" id="GO:0005524">
    <property type="term" value="F:ATP binding"/>
    <property type="evidence" value="ECO:0007669"/>
    <property type="project" value="InterPro"/>
</dbReference>
<name>A0A0C2GHK4_9BILA</name>
<sequence length="93" mass="10183">MLILLFETILYFILALYINKVCPGQHGVPSSWYFPVEPFIEKSSMSESVDQLHPQEPSIDTESGEITALLGENGAGKSTIIRMISGHMAPTTG</sequence>
<dbReference type="Proteomes" id="UP000054047">
    <property type="component" value="Unassembled WGS sequence"/>
</dbReference>
<dbReference type="PANTHER" id="PTHR19229">
    <property type="entry name" value="ATP-BINDING CASSETTE TRANSPORTER SUBFAMILY A ABCA"/>
    <property type="match status" value="1"/>
</dbReference>
<dbReference type="InterPro" id="IPR026082">
    <property type="entry name" value="ABCA"/>
</dbReference>
<gene>
    <name evidence="3" type="ORF">ANCDUO_09067</name>
</gene>
<evidence type="ECO:0000313" key="4">
    <source>
        <dbReference type="Proteomes" id="UP000054047"/>
    </source>
</evidence>
<evidence type="ECO:0000259" key="2">
    <source>
        <dbReference type="Pfam" id="PF00005"/>
    </source>
</evidence>
<feature type="signal peptide" evidence="1">
    <location>
        <begin position="1"/>
        <end position="15"/>
    </location>
</feature>
<dbReference type="InterPro" id="IPR003439">
    <property type="entry name" value="ABC_transporter-like_ATP-bd"/>
</dbReference>